<dbReference type="Proteomes" id="UP000292957">
    <property type="component" value="Unassembled WGS sequence"/>
</dbReference>
<proteinExistence type="predicted"/>
<feature type="transmembrane region" description="Helical" evidence="2">
    <location>
        <begin position="182"/>
        <end position="202"/>
    </location>
</feature>
<evidence type="ECO:0000256" key="2">
    <source>
        <dbReference type="SAM" id="Phobius"/>
    </source>
</evidence>
<evidence type="ECO:0000313" key="3">
    <source>
        <dbReference type="EMBL" id="TBU33956.1"/>
    </source>
</evidence>
<gene>
    <name evidence="3" type="ORF">BD311DRAFT_861244</name>
</gene>
<keyword evidence="2" id="KW-0812">Transmembrane</keyword>
<keyword evidence="2" id="KW-1133">Transmembrane helix</keyword>
<evidence type="ECO:0000256" key="1">
    <source>
        <dbReference type="SAM" id="MobiDB-lite"/>
    </source>
</evidence>
<feature type="region of interest" description="Disordered" evidence="1">
    <location>
        <begin position="1"/>
        <end position="48"/>
    </location>
</feature>
<sequence>MQAKARAAVQAQARDCDRAPAPVTVRHSPASARDPPTAPYPASSQSAQIENPCARQLLLPAGLPTLPIHPRHSDDNATLPRPLLATPALSRQPPTKPASGPARRVLSSPLTVIRATNRQPCHRTHLPPPILRAPSPLPGPATVSWPPILPLSDTALHHSEAARQTPDRSRVYRVITPPSTPVLRLLVLFFPSSKLFCLFYTFDLVSFSPIITSDSSVSLSSPLLTLFYLVHASLLRSGARLPR</sequence>
<feature type="transmembrane region" description="Helical" evidence="2">
    <location>
        <begin position="222"/>
        <end position="239"/>
    </location>
</feature>
<protein>
    <submittedName>
        <fullName evidence="3">Uncharacterized protein</fullName>
    </submittedName>
</protein>
<name>A0A4Q9N557_9APHY</name>
<feature type="region of interest" description="Disordered" evidence="1">
    <location>
        <begin position="65"/>
        <end position="106"/>
    </location>
</feature>
<feature type="compositionally biased region" description="Low complexity" evidence="1">
    <location>
        <begin position="77"/>
        <end position="89"/>
    </location>
</feature>
<dbReference type="EMBL" id="ML143389">
    <property type="protein sequence ID" value="TBU33956.1"/>
    <property type="molecule type" value="Genomic_DNA"/>
</dbReference>
<keyword evidence="2" id="KW-0472">Membrane</keyword>
<accession>A0A4Q9N557</accession>
<organism evidence="3">
    <name type="scientific">Dichomitus squalens</name>
    <dbReference type="NCBI Taxonomy" id="114155"/>
    <lineage>
        <taxon>Eukaryota</taxon>
        <taxon>Fungi</taxon>
        <taxon>Dikarya</taxon>
        <taxon>Basidiomycota</taxon>
        <taxon>Agaricomycotina</taxon>
        <taxon>Agaricomycetes</taxon>
        <taxon>Polyporales</taxon>
        <taxon>Polyporaceae</taxon>
        <taxon>Dichomitus</taxon>
    </lineage>
</organism>
<reference evidence="3" key="1">
    <citation type="submission" date="2019-01" db="EMBL/GenBank/DDBJ databases">
        <title>Draft genome sequences of three monokaryotic isolates of the white-rot basidiomycete fungus Dichomitus squalens.</title>
        <authorList>
            <consortium name="DOE Joint Genome Institute"/>
            <person name="Lopez S.C."/>
            <person name="Andreopoulos B."/>
            <person name="Pangilinan J."/>
            <person name="Lipzen A."/>
            <person name="Riley R."/>
            <person name="Ahrendt S."/>
            <person name="Ng V."/>
            <person name="Barry K."/>
            <person name="Daum C."/>
            <person name="Grigoriev I.V."/>
            <person name="Hilden K.S."/>
            <person name="Makela M.R."/>
            <person name="de Vries R.P."/>
        </authorList>
    </citation>
    <scope>NUCLEOTIDE SEQUENCE [LARGE SCALE GENOMIC DNA]</scope>
    <source>
        <strain evidence="3">OM18370.1</strain>
    </source>
</reference>
<dbReference type="AlphaFoldDB" id="A0A4Q9N557"/>
<feature type="compositionally biased region" description="Low complexity" evidence="1">
    <location>
        <begin position="1"/>
        <end position="13"/>
    </location>
</feature>